<dbReference type="Proteomes" id="UP000320239">
    <property type="component" value="Unassembled WGS sequence"/>
</dbReference>
<organism evidence="2 3">
    <name type="scientific">Actinoplanes teichomyceticus</name>
    <dbReference type="NCBI Taxonomy" id="1867"/>
    <lineage>
        <taxon>Bacteria</taxon>
        <taxon>Bacillati</taxon>
        <taxon>Actinomycetota</taxon>
        <taxon>Actinomycetes</taxon>
        <taxon>Micromonosporales</taxon>
        <taxon>Micromonosporaceae</taxon>
        <taxon>Actinoplanes</taxon>
    </lineage>
</organism>
<keyword evidence="1" id="KW-0472">Membrane</keyword>
<feature type="transmembrane region" description="Helical" evidence="1">
    <location>
        <begin position="214"/>
        <end position="231"/>
    </location>
</feature>
<dbReference type="Gene3D" id="1.20.1250.20">
    <property type="entry name" value="MFS general substrate transporter like domains"/>
    <property type="match status" value="1"/>
</dbReference>
<protein>
    <recommendedName>
        <fullName evidence="4">MFS transporter</fullName>
    </recommendedName>
</protein>
<evidence type="ECO:0000313" key="3">
    <source>
        <dbReference type="Proteomes" id="UP000320239"/>
    </source>
</evidence>
<feature type="transmembrane region" description="Helical" evidence="1">
    <location>
        <begin position="153"/>
        <end position="177"/>
    </location>
</feature>
<comment type="caution">
    <text evidence="2">The sequence shown here is derived from an EMBL/GenBank/DDBJ whole genome shotgun (WGS) entry which is preliminary data.</text>
</comment>
<feature type="transmembrane region" description="Helical" evidence="1">
    <location>
        <begin position="45"/>
        <end position="66"/>
    </location>
</feature>
<dbReference type="AlphaFoldDB" id="A0A561WA32"/>
<feature type="transmembrane region" description="Helical" evidence="1">
    <location>
        <begin position="12"/>
        <end position="33"/>
    </location>
</feature>
<dbReference type="InterPro" id="IPR036259">
    <property type="entry name" value="MFS_trans_sf"/>
</dbReference>
<evidence type="ECO:0000256" key="1">
    <source>
        <dbReference type="SAM" id="Phobius"/>
    </source>
</evidence>
<keyword evidence="3" id="KW-1185">Reference proteome</keyword>
<keyword evidence="1" id="KW-1133">Transmembrane helix</keyword>
<keyword evidence="1" id="KW-0812">Transmembrane</keyword>
<dbReference type="SUPFAM" id="SSF103473">
    <property type="entry name" value="MFS general substrate transporter"/>
    <property type="match status" value="1"/>
</dbReference>
<gene>
    <name evidence="2" type="ORF">FHX34_103242</name>
</gene>
<sequence length="303" mass="29779">MLAADGPGWRIHPAAVLVMAMSVVYPSYLAVAGAAAGGSAARTVAALRTVFVLGYLAGLGLFSLAAQGEASVGPAVGPIRVAVGVAVVAALVAHLPRPAPAGEPGPPPGTDPAAAARPAVLAAAAAVLLMRAADSLRLVYLPLYALGAGTPRPMISALFAVTVAVEVAVLAPVSAVGDRIGSRWTLLGVCGIGVLSFLTLIAGGGYPGLVLSQALYAVFAAGFPSIGMVLLGETLRAGLGGGAGAYTALVQVGATAGVLTPLVVPGYTVAVFWIAVLFCLGAAVLLVARPRRAGRGTPVVAGR</sequence>
<feature type="transmembrane region" description="Helical" evidence="1">
    <location>
        <begin position="184"/>
        <end position="202"/>
    </location>
</feature>
<reference evidence="2 3" key="1">
    <citation type="submission" date="2019-06" db="EMBL/GenBank/DDBJ databases">
        <title>Sequencing the genomes of 1000 actinobacteria strains.</title>
        <authorList>
            <person name="Klenk H.-P."/>
        </authorList>
    </citation>
    <scope>NUCLEOTIDE SEQUENCE [LARGE SCALE GENOMIC DNA]</scope>
    <source>
        <strain evidence="2 3">DSM 43866</strain>
    </source>
</reference>
<feature type="transmembrane region" description="Helical" evidence="1">
    <location>
        <begin position="270"/>
        <end position="288"/>
    </location>
</feature>
<proteinExistence type="predicted"/>
<evidence type="ECO:0008006" key="4">
    <source>
        <dbReference type="Google" id="ProtNLM"/>
    </source>
</evidence>
<accession>A0A561WA32</accession>
<evidence type="ECO:0000313" key="2">
    <source>
        <dbReference type="EMBL" id="TWG20713.1"/>
    </source>
</evidence>
<feature type="transmembrane region" description="Helical" evidence="1">
    <location>
        <begin position="243"/>
        <end position="264"/>
    </location>
</feature>
<name>A0A561WA32_ACTTI</name>
<dbReference type="EMBL" id="VIWY01000003">
    <property type="protein sequence ID" value="TWG20713.1"/>
    <property type="molecule type" value="Genomic_DNA"/>
</dbReference>